<dbReference type="PROSITE" id="PS51257">
    <property type="entry name" value="PROKAR_LIPOPROTEIN"/>
    <property type="match status" value="1"/>
</dbReference>
<evidence type="ECO:0000256" key="1">
    <source>
        <dbReference type="SAM" id="SignalP"/>
    </source>
</evidence>
<feature type="signal peptide" evidence="1">
    <location>
        <begin position="1"/>
        <end position="29"/>
    </location>
</feature>
<dbReference type="InterPro" id="IPR022742">
    <property type="entry name" value="Hydrolase_4"/>
</dbReference>
<dbReference type="Pfam" id="PF12146">
    <property type="entry name" value="Hydrolase_4"/>
    <property type="match status" value="1"/>
</dbReference>
<feature type="chain" id="PRO_5007596839" description="Serine aminopeptidase S33 domain-containing protein" evidence="1">
    <location>
        <begin position="30"/>
        <end position="394"/>
    </location>
</feature>
<dbReference type="GO" id="GO:0055088">
    <property type="term" value="P:lipid homeostasis"/>
    <property type="evidence" value="ECO:0007669"/>
    <property type="project" value="TreeGrafter"/>
</dbReference>
<feature type="domain" description="Serine aminopeptidase S33" evidence="2">
    <location>
        <begin position="90"/>
        <end position="209"/>
    </location>
</feature>
<dbReference type="PANTHER" id="PTHR42886:SF29">
    <property type="entry name" value="PUMMELIG, ISOFORM A"/>
    <property type="match status" value="1"/>
</dbReference>
<evidence type="ECO:0000313" key="4">
    <source>
        <dbReference type="Proteomes" id="UP000076335"/>
    </source>
</evidence>
<organism evidence="3 4">
    <name type="scientific">Thalassospira lucentensis</name>
    <dbReference type="NCBI Taxonomy" id="168935"/>
    <lineage>
        <taxon>Bacteria</taxon>
        <taxon>Pseudomonadati</taxon>
        <taxon>Pseudomonadota</taxon>
        <taxon>Alphaproteobacteria</taxon>
        <taxon>Rhodospirillales</taxon>
        <taxon>Thalassospiraceae</taxon>
        <taxon>Thalassospira</taxon>
    </lineage>
</organism>
<evidence type="ECO:0000313" key="3">
    <source>
        <dbReference type="EMBL" id="KZB62079.1"/>
    </source>
</evidence>
<protein>
    <recommendedName>
        <fullName evidence="2">Serine aminopeptidase S33 domain-containing protein</fullName>
    </recommendedName>
</protein>
<proteinExistence type="predicted"/>
<accession>A0A154L1Z2</accession>
<dbReference type="PANTHER" id="PTHR42886">
    <property type="entry name" value="RE40534P-RELATED"/>
    <property type="match status" value="1"/>
</dbReference>
<comment type="caution">
    <text evidence="3">The sequence shown here is derived from an EMBL/GenBank/DDBJ whole genome shotgun (WGS) entry which is preliminary data.</text>
</comment>
<dbReference type="GO" id="GO:0052689">
    <property type="term" value="F:carboxylic ester hydrolase activity"/>
    <property type="evidence" value="ECO:0007669"/>
    <property type="project" value="TreeGrafter"/>
</dbReference>
<dbReference type="EMBL" id="LPVY01000021">
    <property type="protein sequence ID" value="KZB62079.1"/>
    <property type="molecule type" value="Genomic_DNA"/>
</dbReference>
<dbReference type="Gene3D" id="3.40.50.1820">
    <property type="entry name" value="alpha/beta hydrolase"/>
    <property type="match status" value="1"/>
</dbReference>
<sequence length="394" mass="44134">MARTNIDGGFMLPRLCLLLSCLVLIASCAVPPDSPRFEPSADLPPFEQDSFADYVRENRAWIAKHRAFISDDHDLEIDMNAPFEMRPETAPKRGILFVHGLGSSPWYFSDIATAMAKDGWLVRSILLPGHGTKSADLMLPDLDDWEKIISHQTTLLKNEVGEVWLGGFSTGGNLVTSYAAHDPDVNGLLLFSPGFYPSNGYLFLAPAISYLWDWVDIDTEDNIPNYQSLPSHGASLYYQTVSKVQDDLARADFNRPVLITMSQHDSVLDPVATLDAFQSRFTNPRSRFVWYGETPPNLDDPRVTALSSNLLDDRISTFSHMNVLFAPGNPYYGRRGSHIMFENGQEGIPVPEDSETLWFGAWGQITPGKFHARLTWNPYFNNLLADIRTVTSQP</sequence>
<evidence type="ECO:0000259" key="2">
    <source>
        <dbReference type="Pfam" id="PF12146"/>
    </source>
</evidence>
<dbReference type="InterPro" id="IPR029058">
    <property type="entry name" value="AB_hydrolase_fold"/>
</dbReference>
<dbReference type="GO" id="GO:0042171">
    <property type="term" value="F:lysophosphatidic acid acyltransferase activity"/>
    <property type="evidence" value="ECO:0007669"/>
    <property type="project" value="TreeGrafter"/>
</dbReference>
<dbReference type="SUPFAM" id="SSF53474">
    <property type="entry name" value="alpha/beta-Hydrolases"/>
    <property type="match status" value="1"/>
</dbReference>
<name>A0A154L1Z2_9PROT</name>
<dbReference type="Proteomes" id="UP000076335">
    <property type="component" value="Unassembled WGS sequence"/>
</dbReference>
<keyword evidence="1" id="KW-0732">Signal</keyword>
<reference evidence="3 4" key="1">
    <citation type="submission" date="2015-12" db="EMBL/GenBank/DDBJ databases">
        <title>Genome sequence of Thalassospira lucentensis MCCC 1A02072.</title>
        <authorList>
            <person name="Lu L."/>
            <person name="Lai Q."/>
            <person name="Shao Z."/>
            <person name="Qian P."/>
        </authorList>
    </citation>
    <scope>NUCLEOTIDE SEQUENCE [LARGE SCALE GENOMIC DNA]</scope>
    <source>
        <strain evidence="3 4">MCCC 1A02072</strain>
    </source>
</reference>
<dbReference type="AlphaFoldDB" id="A0A154L1Z2"/>
<dbReference type="GO" id="GO:0006654">
    <property type="term" value="P:phosphatidic acid biosynthetic process"/>
    <property type="evidence" value="ECO:0007669"/>
    <property type="project" value="TreeGrafter"/>
</dbReference>
<gene>
    <name evidence="3" type="ORF">AUP42_03705</name>
</gene>